<dbReference type="RefSeq" id="WP_219877334.1">
    <property type="nucleotide sequence ID" value="NZ_JAHYXK010000007.1"/>
</dbReference>
<keyword evidence="3" id="KW-1185">Reference proteome</keyword>
<organism evidence="2 3">
    <name type="scientific">Pontibacter aydingkolensis</name>
    <dbReference type="NCBI Taxonomy" id="1911536"/>
    <lineage>
        <taxon>Bacteria</taxon>
        <taxon>Pseudomonadati</taxon>
        <taxon>Bacteroidota</taxon>
        <taxon>Cytophagia</taxon>
        <taxon>Cytophagales</taxon>
        <taxon>Hymenobacteraceae</taxon>
        <taxon>Pontibacter</taxon>
    </lineage>
</organism>
<sequence>MKKIVYTIAFLLATGTCVQAQTQVKQSKEELADFMLLENNLLVFTVKEAKGQYIYSEQRGESASTRKETALNAGVINTVVGRNRDNNELFVYQKNGRNEEVISFYTLKDGSFEKTGERPMPKLRNHSHTLGMFLSEDKQTLILSAELGRSRGYDDLYLSKWENDRWTSPKHLGKNVNTQQPEFAPFVANDSLYFTRKDAETAYIYGVPFNQGQPEANPVRLSTAINMANTYNAYYRKQEDIQTWISASTDKAFYYAYVLEKPVVEVIEEVEIDEAVVVEEVPVPELVVKKKADEPALVLLNGFNSVRLGLEGISALARFLRDQPEGTALVIKGYSDGYGPAEAKDYVSRNRAVSVKQYIDRYFAGKKFVITLENEVKVEKGKLHRKTEVYLMQ</sequence>
<dbReference type="InterPro" id="IPR036737">
    <property type="entry name" value="OmpA-like_sf"/>
</dbReference>
<protein>
    <recommendedName>
        <fullName evidence="4">OmpA family protein</fullName>
    </recommendedName>
</protein>
<accession>A0ABS7CUB3</accession>
<name>A0ABS7CUB3_9BACT</name>
<feature type="chain" id="PRO_5047134017" description="OmpA family protein" evidence="1">
    <location>
        <begin position="21"/>
        <end position="393"/>
    </location>
</feature>
<dbReference type="EMBL" id="JAHYXK010000007">
    <property type="protein sequence ID" value="MBW7467454.1"/>
    <property type="molecule type" value="Genomic_DNA"/>
</dbReference>
<evidence type="ECO:0000313" key="3">
    <source>
        <dbReference type="Proteomes" id="UP000813018"/>
    </source>
</evidence>
<dbReference type="Gene3D" id="3.30.1330.60">
    <property type="entry name" value="OmpA-like domain"/>
    <property type="match status" value="1"/>
</dbReference>
<comment type="caution">
    <text evidence="2">The sequence shown here is derived from an EMBL/GenBank/DDBJ whole genome shotgun (WGS) entry which is preliminary data.</text>
</comment>
<evidence type="ECO:0000313" key="2">
    <source>
        <dbReference type="EMBL" id="MBW7467454.1"/>
    </source>
</evidence>
<reference evidence="2 3" key="1">
    <citation type="journal article" date="2016" name="Int. J. Syst. Evol. Microbiol.">
        <title>Pontibacter aydingkolensis sp. nov., isolated from soil of a salt lake.</title>
        <authorList>
            <person name="Osman G."/>
            <person name="Zhang T."/>
            <person name="Lou K."/>
            <person name="Gao Y."/>
            <person name="Chang W."/>
            <person name="Lin Q."/>
            <person name="Yang H.M."/>
            <person name="Huo X.D."/>
            <person name="Wang N."/>
        </authorList>
    </citation>
    <scope>NUCLEOTIDE SEQUENCE [LARGE SCALE GENOMIC DNA]</scope>
    <source>
        <strain evidence="2 3">KACC 19255</strain>
    </source>
</reference>
<evidence type="ECO:0000256" key="1">
    <source>
        <dbReference type="SAM" id="SignalP"/>
    </source>
</evidence>
<keyword evidence="1" id="KW-0732">Signal</keyword>
<feature type="signal peptide" evidence="1">
    <location>
        <begin position="1"/>
        <end position="20"/>
    </location>
</feature>
<dbReference type="Proteomes" id="UP000813018">
    <property type="component" value="Unassembled WGS sequence"/>
</dbReference>
<gene>
    <name evidence="2" type="ORF">K0O23_10255</name>
</gene>
<proteinExistence type="predicted"/>
<evidence type="ECO:0008006" key="4">
    <source>
        <dbReference type="Google" id="ProtNLM"/>
    </source>
</evidence>
<dbReference type="SUPFAM" id="SSF103088">
    <property type="entry name" value="OmpA-like"/>
    <property type="match status" value="1"/>
</dbReference>